<dbReference type="EMBL" id="NJGC01000001">
    <property type="protein sequence ID" value="PAM74654.1"/>
    <property type="molecule type" value="Genomic_DNA"/>
</dbReference>
<evidence type="ECO:0000313" key="1">
    <source>
        <dbReference type="EMBL" id="PAM74654.1"/>
    </source>
</evidence>
<sequence>MGKLQAQMVKDKNATSYGISVGDLPPLTDQEKLQQTIAQTSIAAHAGAQVALGFGRSLHASGQDYNGVYDRVTGLIDGIKVGDLDKGGVGMGELADTIEALPDNFARAVFDLVEDKTGQAATTAAVQQSNALLAQVVDRLDRLEAVTTQGLSESGSSALR</sequence>
<organism evidence="1 2">
    <name type="scientific">Stenotrophomonas maltophilia</name>
    <name type="common">Pseudomonas maltophilia</name>
    <name type="synonym">Xanthomonas maltophilia</name>
    <dbReference type="NCBI Taxonomy" id="40324"/>
    <lineage>
        <taxon>Bacteria</taxon>
        <taxon>Pseudomonadati</taxon>
        <taxon>Pseudomonadota</taxon>
        <taxon>Gammaproteobacteria</taxon>
        <taxon>Lysobacterales</taxon>
        <taxon>Lysobacteraceae</taxon>
        <taxon>Stenotrophomonas</taxon>
        <taxon>Stenotrophomonas maltophilia group</taxon>
    </lineage>
</organism>
<evidence type="ECO:0000313" key="2">
    <source>
        <dbReference type="Proteomes" id="UP000216433"/>
    </source>
</evidence>
<accession>A0A270NRB5</accession>
<dbReference type="Proteomes" id="UP000216433">
    <property type="component" value="Unassembled WGS sequence"/>
</dbReference>
<proteinExistence type="predicted"/>
<protein>
    <submittedName>
        <fullName evidence="1">Uncharacterized protein</fullName>
    </submittedName>
</protein>
<comment type="caution">
    <text evidence="1">The sequence shown here is derived from an EMBL/GenBank/DDBJ whole genome shotgun (WGS) entry which is preliminary data.</text>
</comment>
<name>A0A270NRB5_STEMA</name>
<gene>
    <name evidence="1" type="ORF">CEK00_00755</name>
</gene>
<dbReference type="AlphaFoldDB" id="A0A270NRB5"/>
<reference evidence="1 2" key="1">
    <citation type="submission" date="2017-06" db="EMBL/GenBank/DDBJ databases">
        <title>Genome sequencing and assembly of Stenotrophomonas maltophilia DF07.</title>
        <authorList>
            <person name="Iyer R."/>
        </authorList>
    </citation>
    <scope>NUCLEOTIDE SEQUENCE [LARGE SCALE GENOMIC DNA]</scope>
    <source>
        <strain evidence="1 2">DF07</strain>
    </source>
</reference>